<dbReference type="CDD" id="cd00096">
    <property type="entry name" value="Ig"/>
    <property type="match status" value="1"/>
</dbReference>
<evidence type="ECO:0000313" key="5">
    <source>
        <dbReference type="Proteomes" id="UP000596742"/>
    </source>
</evidence>
<feature type="chain" id="PRO_5032313612" evidence="1">
    <location>
        <begin position="17"/>
        <end position="284"/>
    </location>
</feature>
<dbReference type="AlphaFoldDB" id="A0A8B6CC42"/>
<dbReference type="InterPro" id="IPR003599">
    <property type="entry name" value="Ig_sub"/>
</dbReference>
<dbReference type="Gene3D" id="3.50.4.10">
    <property type="entry name" value="Hepatocyte Growth Factor"/>
    <property type="match status" value="1"/>
</dbReference>
<dbReference type="Proteomes" id="UP000596742">
    <property type="component" value="Unassembled WGS sequence"/>
</dbReference>
<feature type="domain" description="Ig-like" evidence="2">
    <location>
        <begin position="104"/>
        <end position="198"/>
    </location>
</feature>
<dbReference type="InterPro" id="IPR007110">
    <property type="entry name" value="Ig-like_dom"/>
</dbReference>
<dbReference type="PANTHER" id="PTHR19143">
    <property type="entry name" value="FIBRINOGEN/TENASCIN/ANGIOPOEITIN"/>
    <property type="match status" value="1"/>
</dbReference>
<evidence type="ECO:0000259" key="3">
    <source>
        <dbReference type="PROSITE" id="PS51406"/>
    </source>
</evidence>
<proteinExistence type="predicted"/>
<evidence type="ECO:0000313" key="4">
    <source>
        <dbReference type="EMBL" id="VDI02549.1"/>
    </source>
</evidence>
<dbReference type="SUPFAM" id="SSF56496">
    <property type="entry name" value="Fibrinogen C-terminal domain-like"/>
    <property type="match status" value="1"/>
</dbReference>
<dbReference type="Gene3D" id="4.10.530.10">
    <property type="entry name" value="Gamma-fibrinogen Carboxyl Terminal Fragment, domain 2"/>
    <property type="match status" value="1"/>
</dbReference>
<accession>A0A8B6CC42</accession>
<dbReference type="InterPro" id="IPR002181">
    <property type="entry name" value="Fibrinogen_a/b/g_C_dom"/>
</dbReference>
<dbReference type="SMART" id="SM00408">
    <property type="entry name" value="IGc2"/>
    <property type="match status" value="1"/>
</dbReference>
<dbReference type="Pfam" id="PF00024">
    <property type="entry name" value="PAN_1"/>
    <property type="match status" value="1"/>
</dbReference>
<feature type="domain" description="Fibrinogen C-terminal" evidence="3">
    <location>
        <begin position="203"/>
        <end position="284"/>
    </location>
</feature>
<dbReference type="OrthoDB" id="10362099at2759"/>
<dbReference type="SUPFAM" id="SSF48726">
    <property type="entry name" value="Immunoglobulin"/>
    <property type="match status" value="1"/>
</dbReference>
<dbReference type="InterPro" id="IPR036056">
    <property type="entry name" value="Fibrinogen-like_C"/>
</dbReference>
<dbReference type="SUPFAM" id="SSF57414">
    <property type="entry name" value="Hairpin loop containing domain-like"/>
    <property type="match status" value="1"/>
</dbReference>
<dbReference type="InterPro" id="IPR050373">
    <property type="entry name" value="Fibrinogen_C-term_domain"/>
</dbReference>
<comment type="caution">
    <text evidence="4">The sequence shown here is derived from an EMBL/GenBank/DDBJ whole genome shotgun (WGS) entry which is preliminary data.</text>
</comment>
<feature type="signal peptide" evidence="1">
    <location>
        <begin position="1"/>
        <end position="16"/>
    </location>
</feature>
<name>A0A8B6CC42_MYTGA</name>
<keyword evidence="5" id="KW-1185">Reference proteome</keyword>
<sequence length="284" mass="31583">METLFAFICTVGLVCCFDLEVKKQTFTVEENKIALATNEHNLVTEKKVSSDIICASLCSENPTCYSASYHQITRECKLFSVSFPETETSEYGMLIRQPSEGEIPSVHIEKLNYSVSIGESVTLQCAVTSSLTVASVYWYTIVYGKIKILNSTSSDINESSISNPSLTIINAALCDQGHYTCLATNIRGVGQSANTSLSINGSTIRNSLIGHNGQKFSTFDNDNDRDAGRNCAVNVRGGWWYTACFQSNLNGVYDPEPNKAGIRWKDWQLKVDFKCTRMMVKRYQ</sequence>
<dbReference type="InterPro" id="IPR020837">
    <property type="entry name" value="Fibrinogen_CS"/>
</dbReference>
<dbReference type="PROSITE" id="PS50835">
    <property type="entry name" value="IG_LIKE"/>
    <property type="match status" value="1"/>
</dbReference>
<reference evidence="4" key="1">
    <citation type="submission" date="2018-11" db="EMBL/GenBank/DDBJ databases">
        <authorList>
            <person name="Alioto T."/>
            <person name="Alioto T."/>
        </authorList>
    </citation>
    <scope>NUCLEOTIDE SEQUENCE</scope>
</reference>
<protein>
    <submittedName>
        <fullName evidence="4">Uncharacterized protein</fullName>
    </submittedName>
</protein>
<keyword evidence="1" id="KW-0732">Signal</keyword>
<dbReference type="Gene3D" id="2.60.40.10">
    <property type="entry name" value="Immunoglobulins"/>
    <property type="match status" value="1"/>
</dbReference>
<dbReference type="GO" id="GO:0005615">
    <property type="term" value="C:extracellular space"/>
    <property type="evidence" value="ECO:0007669"/>
    <property type="project" value="TreeGrafter"/>
</dbReference>
<dbReference type="EMBL" id="UYJE01001484">
    <property type="protein sequence ID" value="VDI02549.1"/>
    <property type="molecule type" value="Genomic_DNA"/>
</dbReference>
<dbReference type="Pfam" id="PF00147">
    <property type="entry name" value="Fibrinogen_C"/>
    <property type="match status" value="1"/>
</dbReference>
<evidence type="ECO:0000259" key="2">
    <source>
        <dbReference type="PROSITE" id="PS50835"/>
    </source>
</evidence>
<evidence type="ECO:0000256" key="1">
    <source>
        <dbReference type="SAM" id="SignalP"/>
    </source>
</evidence>
<dbReference type="PROSITE" id="PS51406">
    <property type="entry name" value="FIBRINOGEN_C_2"/>
    <property type="match status" value="1"/>
</dbReference>
<dbReference type="PROSITE" id="PS00514">
    <property type="entry name" value="FIBRINOGEN_C_1"/>
    <property type="match status" value="1"/>
</dbReference>
<gene>
    <name evidence="4" type="ORF">MGAL_10B066364</name>
</gene>
<dbReference type="Pfam" id="PF13927">
    <property type="entry name" value="Ig_3"/>
    <property type="match status" value="1"/>
</dbReference>
<dbReference type="InterPro" id="IPR003598">
    <property type="entry name" value="Ig_sub2"/>
</dbReference>
<dbReference type="SMART" id="SM00409">
    <property type="entry name" value="IG"/>
    <property type="match status" value="1"/>
</dbReference>
<dbReference type="InterPro" id="IPR013783">
    <property type="entry name" value="Ig-like_fold"/>
</dbReference>
<organism evidence="4 5">
    <name type="scientific">Mytilus galloprovincialis</name>
    <name type="common">Mediterranean mussel</name>
    <dbReference type="NCBI Taxonomy" id="29158"/>
    <lineage>
        <taxon>Eukaryota</taxon>
        <taxon>Metazoa</taxon>
        <taxon>Spiralia</taxon>
        <taxon>Lophotrochozoa</taxon>
        <taxon>Mollusca</taxon>
        <taxon>Bivalvia</taxon>
        <taxon>Autobranchia</taxon>
        <taxon>Pteriomorphia</taxon>
        <taxon>Mytilida</taxon>
        <taxon>Mytiloidea</taxon>
        <taxon>Mytilidae</taxon>
        <taxon>Mytilinae</taxon>
        <taxon>Mytilus</taxon>
    </lineage>
</organism>
<dbReference type="SMART" id="SM00186">
    <property type="entry name" value="FBG"/>
    <property type="match status" value="1"/>
</dbReference>
<dbReference type="InterPro" id="IPR036179">
    <property type="entry name" value="Ig-like_dom_sf"/>
</dbReference>
<dbReference type="InterPro" id="IPR003609">
    <property type="entry name" value="Pan_app"/>
</dbReference>